<dbReference type="PROSITE" id="PS01125">
    <property type="entry name" value="ROK"/>
    <property type="match status" value="1"/>
</dbReference>
<dbReference type="Proteomes" id="UP000005730">
    <property type="component" value="Chromosome"/>
</dbReference>
<dbReference type="HOGENOM" id="CLU_036604_0_1_0"/>
<dbReference type="STRING" id="926567.TheveDRAFT_1275"/>
<gene>
    <name evidence="2" type="ORF">TheveDRAFT_1275</name>
</gene>
<proteinExistence type="inferred from homology"/>
<dbReference type="AlphaFoldDB" id="H0UNB0"/>
<dbReference type="Pfam" id="PF00480">
    <property type="entry name" value="ROK"/>
    <property type="match status" value="1"/>
</dbReference>
<dbReference type="GO" id="GO:0016301">
    <property type="term" value="F:kinase activity"/>
    <property type="evidence" value="ECO:0007669"/>
    <property type="project" value="UniProtKB-KW"/>
</dbReference>
<dbReference type="SUPFAM" id="SSF53067">
    <property type="entry name" value="Actin-like ATPase domain"/>
    <property type="match status" value="1"/>
</dbReference>
<dbReference type="RefSeq" id="WP_006583889.1">
    <property type="nucleotide sequence ID" value="NZ_CM001377.1"/>
</dbReference>
<dbReference type="Gene3D" id="3.30.420.40">
    <property type="match status" value="2"/>
</dbReference>
<sequence>MTSRLRLAADVGGHSIAVGIWDPERALLLGSGVVDTPPDRSVSSVGTVLALKALELCEDLGVPFPSRGGVALPGMLDRSRSVLVSAPNLCWHDVPLEEISSVVSCAAGSSVELYGENDANCYALGEMMAGSAKGLSDFVLFTLGTGVGCGVVLRGRLLIGSNGMAGEGGHMVVRDDIPCGCGGLGHLEALAGADRVEARGKRSFKEQWDDFVKGTPSEALEDFLDALSRGIASAVHLLDPEAVVLGGGVSRAQGLLPLLADRLEPYLAGAFRGKVRLILSSLMEKAPLVGAAMAGEMRD</sequence>
<evidence type="ECO:0000313" key="2">
    <source>
        <dbReference type="EMBL" id="EHM10395.1"/>
    </source>
</evidence>
<evidence type="ECO:0000256" key="1">
    <source>
        <dbReference type="ARBA" id="ARBA00006479"/>
    </source>
</evidence>
<dbReference type="InterPro" id="IPR000600">
    <property type="entry name" value="ROK"/>
</dbReference>
<dbReference type="CDD" id="cd23763">
    <property type="entry name" value="ASKHA_ATPase_ROK"/>
    <property type="match status" value="1"/>
</dbReference>
<dbReference type="InterPro" id="IPR043129">
    <property type="entry name" value="ATPase_NBD"/>
</dbReference>
<dbReference type="PANTHER" id="PTHR18964">
    <property type="entry name" value="ROK (REPRESSOR, ORF, KINASE) FAMILY"/>
    <property type="match status" value="1"/>
</dbReference>
<dbReference type="eggNOG" id="COG1940">
    <property type="taxonomic scope" value="Bacteria"/>
</dbReference>
<dbReference type="OrthoDB" id="9795247at2"/>
<name>H0UNB0_9BACT</name>
<evidence type="ECO:0000313" key="3">
    <source>
        <dbReference type="Proteomes" id="UP000005730"/>
    </source>
</evidence>
<dbReference type="InterPro" id="IPR049874">
    <property type="entry name" value="ROK_cs"/>
</dbReference>
<dbReference type="EMBL" id="CM001377">
    <property type="protein sequence ID" value="EHM10395.1"/>
    <property type="molecule type" value="Genomic_DNA"/>
</dbReference>
<keyword evidence="2" id="KW-0808">Transferase</keyword>
<keyword evidence="3" id="KW-1185">Reference proteome</keyword>
<accession>H0UNB0</accession>
<keyword evidence="2" id="KW-0418">Kinase</keyword>
<protein>
    <submittedName>
        <fullName evidence="2">Transcriptional regulator/sugar kinase</fullName>
    </submittedName>
</protein>
<comment type="similarity">
    <text evidence="1">Belongs to the ROK (NagC/XylR) family.</text>
</comment>
<reference evidence="2 3" key="1">
    <citation type="submission" date="2011-10" db="EMBL/GenBank/DDBJ databases">
        <title>The Noncontiguous Finished genome of Thermanaerovibrio velox DSM 12556.</title>
        <authorList>
            <consortium name="US DOE Joint Genome Institute (JGI-PGF)"/>
            <person name="Lucas S."/>
            <person name="Copeland A."/>
            <person name="Lapidus A."/>
            <person name="Glavina del Rio T."/>
            <person name="Dalin E."/>
            <person name="Tice H."/>
            <person name="Bruce D."/>
            <person name="Goodwin L."/>
            <person name="Pitluck S."/>
            <person name="Peters L."/>
            <person name="Mikhailova N."/>
            <person name="Teshima H."/>
            <person name="Kyrpides N."/>
            <person name="Mavromatis K."/>
            <person name="Ivanova N."/>
            <person name="Markowitz V."/>
            <person name="Cheng J.-F."/>
            <person name="Hugenholtz P."/>
            <person name="Woyke T."/>
            <person name="Wu D."/>
            <person name="Spring S."/>
            <person name="Brambilla E.-M."/>
            <person name="Klenk H.-P."/>
            <person name="Eisen J.A."/>
        </authorList>
    </citation>
    <scope>NUCLEOTIDE SEQUENCE [LARGE SCALE GENOMIC DNA]</scope>
    <source>
        <strain evidence="2 3">DSM 12556</strain>
    </source>
</reference>
<organism evidence="2 3">
    <name type="scientific">Thermanaerovibrio velox DSM 12556</name>
    <dbReference type="NCBI Taxonomy" id="926567"/>
    <lineage>
        <taxon>Bacteria</taxon>
        <taxon>Thermotogati</taxon>
        <taxon>Synergistota</taxon>
        <taxon>Synergistia</taxon>
        <taxon>Synergistales</taxon>
        <taxon>Synergistaceae</taxon>
        <taxon>Thermanaerovibrio</taxon>
    </lineage>
</organism>
<dbReference type="PANTHER" id="PTHR18964:SF149">
    <property type="entry name" value="BIFUNCTIONAL UDP-N-ACETYLGLUCOSAMINE 2-EPIMERASE_N-ACETYLMANNOSAMINE KINASE"/>
    <property type="match status" value="1"/>
</dbReference>